<dbReference type="VEuPathDB" id="FungiDB:PHYBLDRAFT_183618"/>
<gene>
    <name evidence="2" type="ORF">PHYBLDRAFT_183618</name>
</gene>
<keyword evidence="1" id="KW-0732">Signal</keyword>
<evidence type="ECO:0008006" key="4">
    <source>
        <dbReference type="Google" id="ProtNLM"/>
    </source>
</evidence>
<dbReference type="Proteomes" id="UP000077315">
    <property type="component" value="Unassembled WGS sequence"/>
</dbReference>
<feature type="signal peptide" evidence="1">
    <location>
        <begin position="1"/>
        <end position="31"/>
    </location>
</feature>
<organism evidence="2 3">
    <name type="scientific">Phycomyces blakesleeanus (strain ATCC 8743b / DSM 1359 / FGSC 10004 / NBRC 33097 / NRRL 1555)</name>
    <dbReference type="NCBI Taxonomy" id="763407"/>
    <lineage>
        <taxon>Eukaryota</taxon>
        <taxon>Fungi</taxon>
        <taxon>Fungi incertae sedis</taxon>
        <taxon>Mucoromycota</taxon>
        <taxon>Mucoromycotina</taxon>
        <taxon>Mucoromycetes</taxon>
        <taxon>Mucorales</taxon>
        <taxon>Phycomycetaceae</taxon>
        <taxon>Phycomyces</taxon>
    </lineage>
</organism>
<dbReference type="RefSeq" id="XP_018285384.1">
    <property type="nucleotide sequence ID" value="XM_018438801.1"/>
</dbReference>
<sequence>MAGKSSSLFSFATLMVVIAICLSIICSPVTAQGVSKTGKKDGNALLSAAKKIPNGNYVFQAYNSKKTLTLISTGNLLAPRTSGQNEWAVKQHSGSKYFTIRANNKAGLPKCISTRWSFASSGGFPDAAVMWQCEVDTPNIKYYGYDPIYPPKQMWLAIPDSHHKGYYKIVSASHLFDMTPNCISVNTISGGVKFTKCKIDTNNTKLLWKLTKQ</sequence>
<evidence type="ECO:0000256" key="1">
    <source>
        <dbReference type="SAM" id="SignalP"/>
    </source>
</evidence>
<reference evidence="3" key="1">
    <citation type="submission" date="2015-06" db="EMBL/GenBank/DDBJ databases">
        <title>Expansion of signal transduction pathways in fungi by whole-genome duplication.</title>
        <authorList>
            <consortium name="DOE Joint Genome Institute"/>
            <person name="Corrochano L.M."/>
            <person name="Kuo A."/>
            <person name="Marcet-Houben M."/>
            <person name="Polaino S."/>
            <person name="Salamov A."/>
            <person name="Villalobos J.M."/>
            <person name="Alvarez M.I."/>
            <person name="Avalos J."/>
            <person name="Benito E.P."/>
            <person name="Benoit I."/>
            <person name="Burger G."/>
            <person name="Camino L.P."/>
            <person name="Canovas D."/>
            <person name="Cerda-Olmedo E."/>
            <person name="Cheng J.-F."/>
            <person name="Dominguez A."/>
            <person name="Elias M."/>
            <person name="Eslava A.P."/>
            <person name="Glaser F."/>
            <person name="Grimwood J."/>
            <person name="Gutierrez G."/>
            <person name="Heitman J."/>
            <person name="Henrissat B."/>
            <person name="Iturriaga E.A."/>
            <person name="Lang B.F."/>
            <person name="Lavin J.L."/>
            <person name="Lee S."/>
            <person name="Li W."/>
            <person name="Lindquist E."/>
            <person name="Lopez-Garcia S."/>
            <person name="Luque E.M."/>
            <person name="Marcos A.T."/>
            <person name="Martin J."/>
            <person name="McCluskey K."/>
            <person name="Medina H.R."/>
            <person name="Miralles-Duran A."/>
            <person name="Miyazaki A."/>
            <person name="Munoz-Torres E."/>
            <person name="Oguiza J.A."/>
            <person name="Ohm R."/>
            <person name="Olmedo M."/>
            <person name="Orejas M."/>
            <person name="Ortiz-Castellanos L."/>
            <person name="Pisabarro A.G."/>
            <person name="Rodriguez-Romero J."/>
            <person name="Ruiz-Herrera J."/>
            <person name="Ruiz-Vazquez R."/>
            <person name="Sanz C."/>
            <person name="Schackwitz W."/>
            <person name="Schmutz J."/>
            <person name="Shahriari M."/>
            <person name="Shelest E."/>
            <person name="Silva-Franco F."/>
            <person name="Soanes D."/>
            <person name="Syed K."/>
            <person name="Tagua V.G."/>
            <person name="Talbot N.J."/>
            <person name="Thon M."/>
            <person name="De vries R.P."/>
            <person name="Wiebenga A."/>
            <person name="Yadav J.S."/>
            <person name="Braun E.L."/>
            <person name="Baker S."/>
            <person name="Garre V."/>
            <person name="Horwitz B."/>
            <person name="Torres-Martinez S."/>
            <person name="Idnurm A."/>
            <person name="Herrera-Estrella A."/>
            <person name="Gabaldon T."/>
            <person name="Grigoriev I.V."/>
        </authorList>
    </citation>
    <scope>NUCLEOTIDE SEQUENCE [LARGE SCALE GENOMIC DNA]</scope>
    <source>
        <strain evidence="3">NRRL 1555(-)</strain>
    </source>
</reference>
<dbReference type="OrthoDB" id="2203282at2759"/>
<evidence type="ECO:0000313" key="3">
    <source>
        <dbReference type="Proteomes" id="UP000077315"/>
    </source>
</evidence>
<proteinExistence type="predicted"/>
<evidence type="ECO:0000313" key="2">
    <source>
        <dbReference type="EMBL" id="OAD67344.1"/>
    </source>
</evidence>
<dbReference type="InParanoid" id="A0A162NAI3"/>
<dbReference type="GeneID" id="28999707"/>
<dbReference type="EMBL" id="KV441024">
    <property type="protein sequence ID" value="OAD67344.1"/>
    <property type="molecule type" value="Genomic_DNA"/>
</dbReference>
<name>A0A162NAI3_PHYB8</name>
<feature type="chain" id="PRO_5007837645" description="Ricin B lectin domain-containing protein" evidence="1">
    <location>
        <begin position="32"/>
        <end position="213"/>
    </location>
</feature>
<dbReference type="AlphaFoldDB" id="A0A162NAI3"/>
<protein>
    <recommendedName>
        <fullName evidence="4">Ricin B lectin domain-containing protein</fullName>
    </recommendedName>
</protein>
<keyword evidence="3" id="KW-1185">Reference proteome</keyword>
<accession>A0A162NAI3</accession>